<sequence>MSKFDSTNKFQCVLPCLMGCDVMITGCYSLFTSCRLRFYCCYGPRHEEVNLPESSQSVEFAIADHVNVA</sequence>
<evidence type="ECO:0000313" key="2">
    <source>
        <dbReference type="EMBL" id="KFD50632.1"/>
    </source>
</evidence>
<feature type="transmembrane region" description="Helical" evidence="1">
    <location>
        <begin position="12"/>
        <end position="31"/>
    </location>
</feature>
<keyword evidence="1" id="KW-1133">Transmembrane helix</keyword>
<evidence type="ECO:0000256" key="1">
    <source>
        <dbReference type="SAM" id="Phobius"/>
    </source>
</evidence>
<gene>
    <name evidence="2" type="ORF">M513_08439</name>
</gene>
<dbReference type="Proteomes" id="UP000030764">
    <property type="component" value="Unassembled WGS sequence"/>
</dbReference>
<name>A0A085M086_9BILA</name>
<accession>A0A085M086</accession>
<protein>
    <submittedName>
        <fullName evidence="2">Uncharacterized protein</fullName>
    </submittedName>
</protein>
<keyword evidence="1" id="KW-0812">Transmembrane</keyword>
<organism evidence="2 3">
    <name type="scientific">Trichuris suis</name>
    <name type="common">pig whipworm</name>
    <dbReference type="NCBI Taxonomy" id="68888"/>
    <lineage>
        <taxon>Eukaryota</taxon>
        <taxon>Metazoa</taxon>
        <taxon>Ecdysozoa</taxon>
        <taxon>Nematoda</taxon>
        <taxon>Enoplea</taxon>
        <taxon>Dorylaimia</taxon>
        <taxon>Trichinellida</taxon>
        <taxon>Trichuridae</taxon>
        <taxon>Trichuris</taxon>
    </lineage>
</organism>
<keyword evidence="3" id="KW-1185">Reference proteome</keyword>
<keyword evidence="1" id="KW-0472">Membrane</keyword>
<dbReference type="PROSITE" id="PS51257">
    <property type="entry name" value="PROKAR_LIPOPROTEIN"/>
    <property type="match status" value="1"/>
</dbReference>
<proteinExistence type="predicted"/>
<evidence type="ECO:0000313" key="3">
    <source>
        <dbReference type="Proteomes" id="UP000030764"/>
    </source>
</evidence>
<reference evidence="2 3" key="1">
    <citation type="journal article" date="2014" name="Nat. Genet.">
        <title>Genome and transcriptome of the porcine whipworm Trichuris suis.</title>
        <authorList>
            <person name="Jex A.R."/>
            <person name="Nejsum P."/>
            <person name="Schwarz E.M."/>
            <person name="Hu L."/>
            <person name="Young N.D."/>
            <person name="Hall R.S."/>
            <person name="Korhonen P.K."/>
            <person name="Liao S."/>
            <person name="Thamsborg S."/>
            <person name="Xia J."/>
            <person name="Xu P."/>
            <person name="Wang S."/>
            <person name="Scheerlinck J.P."/>
            <person name="Hofmann A."/>
            <person name="Sternberg P.W."/>
            <person name="Wang J."/>
            <person name="Gasser R.B."/>
        </authorList>
    </citation>
    <scope>NUCLEOTIDE SEQUENCE [LARGE SCALE GENOMIC DNA]</scope>
    <source>
        <strain evidence="2">DCEP-RM93M</strain>
    </source>
</reference>
<dbReference type="AlphaFoldDB" id="A0A085M086"/>
<dbReference type="EMBL" id="KL363250">
    <property type="protein sequence ID" value="KFD50632.1"/>
    <property type="molecule type" value="Genomic_DNA"/>
</dbReference>